<dbReference type="Pfam" id="PF00403">
    <property type="entry name" value="HMA"/>
    <property type="match status" value="1"/>
</dbReference>
<dbReference type="PROSITE" id="PS50846">
    <property type="entry name" value="HMA_2"/>
    <property type="match status" value="1"/>
</dbReference>
<dbReference type="AlphaFoldDB" id="A0A3B0XC76"/>
<dbReference type="CDD" id="cd00371">
    <property type="entry name" value="HMA"/>
    <property type="match status" value="1"/>
</dbReference>
<accession>A0A3B0XC76</accession>
<dbReference type="SUPFAM" id="SSF55008">
    <property type="entry name" value="HMA, heavy metal-associated domain"/>
    <property type="match status" value="1"/>
</dbReference>
<dbReference type="GO" id="GO:0046872">
    <property type="term" value="F:metal ion binding"/>
    <property type="evidence" value="ECO:0007669"/>
    <property type="project" value="InterPro"/>
</dbReference>
<evidence type="ECO:0000313" key="2">
    <source>
        <dbReference type="EMBL" id="VAW53614.1"/>
    </source>
</evidence>
<feature type="domain" description="HMA" evidence="1">
    <location>
        <begin position="28"/>
        <end position="95"/>
    </location>
</feature>
<dbReference type="Gene3D" id="3.30.70.100">
    <property type="match status" value="1"/>
</dbReference>
<name>A0A3B0XC76_9ZZZZ</name>
<protein>
    <recommendedName>
        <fullName evidence="1">HMA domain-containing protein</fullName>
    </recommendedName>
</protein>
<dbReference type="InterPro" id="IPR006121">
    <property type="entry name" value="HMA_dom"/>
</dbReference>
<reference evidence="2" key="1">
    <citation type="submission" date="2018-06" db="EMBL/GenBank/DDBJ databases">
        <authorList>
            <person name="Zhirakovskaya E."/>
        </authorList>
    </citation>
    <scope>NUCLEOTIDE SEQUENCE</scope>
</reference>
<organism evidence="2">
    <name type="scientific">hydrothermal vent metagenome</name>
    <dbReference type="NCBI Taxonomy" id="652676"/>
    <lineage>
        <taxon>unclassified sequences</taxon>
        <taxon>metagenomes</taxon>
        <taxon>ecological metagenomes</taxon>
    </lineage>
</organism>
<dbReference type="InterPro" id="IPR036163">
    <property type="entry name" value="HMA_dom_sf"/>
</dbReference>
<dbReference type="EMBL" id="UOFD01000064">
    <property type="protein sequence ID" value="VAW53614.1"/>
    <property type="molecule type" value="Genomic_DNA"/>
</dbReference>
<gene>
    <name evidence="2" type="ORF">MNBD_GAMMA06-253</name>
</gene>
<sequence>MNFFINIKSLLLIMLFATVNFNVWAETYNYHADVKGMVCAFCAYSVSKNVSKLPGVDADSVNVDLKGGSVTFRSKEKVEEKKLAELFGESGFAVSNLTVTTNVVASKKLAKKPSLELQIDIFKVDQLTGVIEAIGNIAASTPSRLVINAPLTQEDIVLKPLLMGRQQVIKVRFVPTEEEIIKVQLFDAS</sequence>
<proteinExistence type="predicted"/>
<evidence type="ECO:0000259" key="1">
    <source>
        <dbReference type="PROSITE" id="PS50846"/>
    </source>
</evidence>